<dbReference type="GO" id="GO:0003824">
    <property type="term" value="F:catalytic activity"/>
    <property type="evidence" value="ECO:0007669"/>
    <property type="project" value="InterPro"/>
</dbReference>
<name>A0AAV0FIV6_9ASTE</name>
<evidence type="ECO:0000259" key="1">
    <source>
        <dbReference type="PROSITE" id="PS50878"/>
    </source>
</evidence>
<gene>
    <name evidence="2" type="ORF">CEPIT_LOCUS34422</name>
</gene>
<reference evidence="2" key="1">
    <citation type="submission" date="2022-07" db="EMBL/GenBank/DDBJ databases">
        <authorList>
            <person name="Macas J."/>
            <person name="Novak P."/>
            <person name="Neumann P."/>
        </authorList>
    </citation>
    <scope>NUCLEOTIDE SEQUENCE</scope>
</reference>
<dbReference type="AlphaFoldDB" id="A0AAV0FIV6"/>
<comment type="caution">
    <text evidence="2">The sequence shown here is derived from an EMBL/GenBank/DDBJ whole genome shotgun (WGS) entry which is preliminary data.</text>
</comment>
<dbReference type="InterPro" id="IPR043502">
    <property type="entry name" value="DNA/RNA_pol_sf"/>
</dbReference>
<dbReference type="Pfam" id="PF03372">
    <property type="entry name" value="Exo_endo_phos"/>
    <property type="match status" value="1"/>
</dbReference>
<evidence type="ECO:0000313" key="2">
    <source>
        <dbReference type="EMBL" id="CAH9135333.1"/>
    </source>
</evidence>
<accession>A0AAV0FIV6</accession>
<protein>
    <recommendedName>
        <fullName evidence="1">Reverse transcriptase domain-containing protein</fullName>
    </recommendedName>
</protein>
<proteinExistence type="predicted"/>
<dbReference type="InterPro" id="IPR005135">
    <property type="entry name" value="Endo/exonuclease/phosphatase"/>
</dbReference>
<keyword evidence="3" id="KW-1185">Reference proteome</keyword>
<dbReference type="PROSITE" id="PS50878">
    <property type="entry name" value="RT_POL"/>
    <property type="match status" value="1"/>
</dbReference>
<dbReference type="Proteomes" id="UP001152523">
    <property type="component" value="Unassembled WGS sequence"/>
</dbReference>
<dbReference type="EMBL" id="CAMAPF010000987">
    <property type="protein sequence ID" value="CAH9135333.1"/>
    <property type="molecule type" value="Genomic_DNA"/>
</dbReference>
<dbReference type="PANTHER" id="PTHR33116:SF84">
    <property type="entry name" value="RNA-DIRECTED DNA POLYMERASE"/>
    <property type="match status" value="1"/>
</dbReference>
<organism evidence="2 3">
    <name type="scientific">Cuscuta epithymum</name>
    <dbReference type="NCBI Taxonomy" id="186058"/>
    <lineage>
        <taxon>Eukaryota</taxon>
        <taxon>Viridiplantae</taxon>
        <taxon>Streptophyta</taxon>
        <taxon>Embryophyta</taxon>
        <taxon>Tracheophyta</taxon>
        <taxon>Spermatophyta</taxon>
        <taxon>Magnoliopsida</taxon>
        <taxon>eudicotyledons</taxon>
        <taxon>Gunneridae</taxon>
        <taxon>Pentapetalae</taxon>
        <taxon>asterids</taxon>
        <taxon>lamiids</taxon>
        <taxon>Solanales</taxon>
        <taxon>Convolvulaceae</taxon>
        <taxon>Cuscuteae</taxon>
        <taxon>Cuscuta</taxon>
        <taxon>Cuscuta subgen. Cuscuta</taxon>
    </lineage>
</organism>
<feature type="domain" description="Reverse transcriptase" evidence="1">
    <location>
        <begin position="491"/>
        <end position="769"/>
    </location>
</feature>
<dbReference type="InterPro" id="IPR000477">
    <property type="entry name" value="RT_dom"/>
</dbReference>
<dbReference type="SUPFAM" id="SSF56219">
    <property type="entry name" value="DNase I-like"/>
    <property type="match status" value="1"/>
</dbReference>
<dbReference type="PANTHER" id="PTHR33116">
    <property type="entry name" value="REVERSE TRANSCRIPTASE ZINC-BINDING DOMAIN-CONTAINING PROTEIN-RELATED-RELATED"/>
    <property type="match status" value="1"/>
</dbReference>
<sequence length="1122" mass="127950">MEEQQQKDLMIVSAWNIRGLNKVSKQNSILKFIRTNNIHLCCLLETKMTTTNFVNFSSNRLPSWLSITNFDKIDGGRIGIIWDPHFVHINVLEIDKQHVHLSATCKITQIEYLVTFVYALYTALERKALWDHLANLEPNINSPWLVMGDFNCVGCPNERVGPTPPSAYVMQHLNDFKLQTNLVDCPSTGQFLTWNRGSLWAKLDRVLINSFWSTLDIECKTHFHDFELESDHVASMVSIGKTNGAASRPFKFFNMWLNHENFNAILTTHWVKEVYGSSQFILAKKLKDLKRPLRELNKLHFGHISERVKDSKKEYKRLLGLSILSPLDETIKEELSLIKKKLLNLKVAEEDFFRQKAKANHLVQSDKCTKYFHAIVKKNVARNSITALKLQNGMTTTSIDQVATELVKFYTDLFGTHYPTSGLDPNIVASGRCLPSAASASLIGPVTDVEIKEALFDIGDNKSPGPDGYTSAFFKKNWTRVGYDFTKAVKAFFLSGRLLKQTNHTVIALIPKTTHSPTPADFRPIACTNVVYKVITKIISKRMIPCLPDLIDQAQGAFVDGRLMIDNVFVAQELIKGYARKRMSPRCMIKVDLRKAYDTISWDFLTSMLTHLGFPGRFIHWIMECVTTASYSISINGVLHGHFEGKRGLRQGDPMSPLLFVLCLEYLSRLLNYRTNNPMFNHHPLCRSLNISHVAYADDLMLFSRGDITSIQILTQALEDFGNISGLRVNYDKSNIFLGGNAYYELDTILELVDFKIGAFPVTYLGVPLAPLKLSVAQYAPLLESITTFINAWSLKSLSYAGRVELVKSVIQGVHSFWLQMFPIPNVILDRITSICRIFLWGSKFARVAWADICLPKEEGGLGIHDTKVWNKALLSKTFWDIHTKKDTLWVKWVHGVYLKGRSVWEFVPHERDSQLFKKIALIRDEILSKFPDIPSAILGLNALQSNGKLVSSKVYDLLRTRAATRVWMPFIWKDYIPPKFSFITWLAFRNRLATCDNLHRLDVDNTCVLCKGGPETVPHLYFECSFSGKVWAMMKAWIGIPRVMGTLASAVKWIKKERSGASVRAKAARIAFSCTIYSLWRVRNAARFDDFLPKEEQVFARIQYVVYKILYCIYPYDLVVL</sequence>
<dbReference type="CDD" id="cd01650">
    <property type="entry name" value="RT_nLTR_like"/>
    <property type="match status" value="1"/>
</dbReference>
<dbReference type="SUPFAM" id="SSF56672">
    <property type="entry name" value="DNA/RNA polymerases"/>
    <property type="match status" value="1"/>
</dbReference>
<dbReference type="Pfam" id="PF00078">
    <property type="entry name" value="RVT_1"/>
    <property type="match status" value="1"/>
</dbReference>
<evidence type="ECO:0000313" key="3">
    <source>
        <dbReference type="Proteomes" id="UP001152523"/>
    </source>
</evidence>
<dbReference type="InterPro" id="IPR026960">
    <property type="entry name" value="RVT-Znf"/>
</dbReference>
<dbReference type="InterPro" id="IPR036691">
    <property type="entry name" value="Endo/exonu/phosph_ase_sf"/>
</dbReference>
<dbReference type="Pfam" id="PF13966">
    <property type="entry name" value="zf-RVT"/>
    <property type="match status" value="1"/>
</dbReference>
<dbReference type="Gene3D" id="3.60.10.10">
    <property type="entry name" value="Endonuclease/exonuclease/phosphatase"/>
    <property type="match status" value="1"/>
</dbReference>